<feature type="non-terminal residue" evidence="2">
    <location>
        <position position="246"/>
    </location>
</feature>
<dbReference type="InterPro" id="IPR001173">
    <property type="entry name" value="Glyco_trans_2-like"/>
</dbReference>
<dbReference type="AlphaFoldDB" id="A0A382R9C2"/>
<feature type="domain" description="Glycosyltransferase 2-like" evidence="1">
    <location>
        <begin position="2"/>
        <end position="120"/>
    </location>
</feature>
<organism evidence="2">
    <name type="scientific">marine metagenome</name>
    <dbReference type="NCBI Taxonomy" id="408172"/>
    <lineage>
        <taxon>unclassified sequences</taxon>
        <taxon>metagenomes</taxon>
        <taxon>ecological metagenomes</taxon>
    </lineage>
</organism>
<dbReference type="CDD" id="cd04186">
    <property type="entry name" value="GT_2_like_c"/>
    <property type="match status" value="1"/>
</dbReference>
<dbReference type="InterPro" id="IPR029044">
    <property type="entry name" value="Nucleotide-diphossugar_trans"/>
</dbReference>
<proteinExistence type="predicted"/>
<name>A0A382R9C2_9ZZZZ</name>
<gene>
    <name evidence="2" type="ORF">METZ01_LOCUS346666</name>
</gene>
<dbReference type="PANTHER" id="PTHR43179">
    <property type="entry name" value="RHAMNOSYLTRANSFERASE WBBL"/>
    <property type="match status" value="1"/>
</dbReference>
<dbReference type="PANTHER" id="PTHR43179:SF7">
    <property type="entry name" value="RHAMNOSYLTRANSFERASE WBBL"/>
    <property type="match status" value="1"/>
</dbReference>
<dbReference type="Gene3D" id="3.90.550.10">
    <property type="entry name" value="Spore Coat Polysaccharide Biosynthesis Protein SpsA, Chain A"/>
    <property type="match status" value="1"/>
</dbReference>
<sequence>MLGDCLESVNRTIQQIKFEVILIDNSSKDDGLAPILKRYPNTQLIDNSKNIGFARANNQGAKIASGDFLLFINPDTIMTEGAIESMLDYIRSDSSIGIIGPKVLNPDQTIQYSCREFPTIWSGLFNRYSLMTRLFPNNRYSRDYLMLDYDHNSIRSVDWVSGCCMMTPISIFKRTNGFDENYFLFIEDVDLCQAIKKIGLRVVYFSNSKIFHKISSSNSQSTFRVIIKRHQGMIYYNKKHRKTNFL</sequence>
<protein>
    <recommendedName>
        <fullName evidence="1">Glycosyltransferase 2-like domain-containing protein</fullName>
    </recommendedName>
</protein>
<accession>A0A382R9C2</accession>
<dbReference type="Pfam" id="PF00535">
    <property type="entry name" value="Glycos_transf_2"/>
    <property type="match status" value="1"/>
</dbReference>
<dbReference type="EMBL" id="UINC01119752">
    <property type="protein sequence ID" value="SVC93812.1"/>
    <property type="molecule type" value="Genomic_DNA"/>
</dbReference>
<evidence type="ECO:0000313" key="2">
    <source>
        <dbReference type="EMBL" id="SVC93812.1"/>
    </source>
</evidence>
<reference evidence="2" key="1">
    <citation type="submission" date="2018-05" db="EMBL/GenBank/DDBJ databases">
        <authorList>
            <person name="Lanie J.A."/>
            <person name="Ng W.-L."/>
            <person name="Kazmierczak K.M."/>
            <person name="Andrzejewski T.M."/>
            <person name="Davidsen T.M."/>
            <person name="Wayne K.J."/>
            <person name="Tettelin H."/>
            <person name="Glass J.I."/>
            <person name="Rusch D."/>
            <person name="Podicherti R."/>
            <person name="Tsui H.-C.T."/>
            <person name="Winkler M.E."/>
        </authorList>
    </citation>
    <scope>NUCLEOTIDE SEQUENCE</scope>
</reference>
<dbReference type="SUPFAM" id="SSF53448">
    <property type="entry name" value="Nucleotide-diphospho-sugar transferases"/>
    <property type="match status" value="1"/>
</dbReference>
<evidence type="ECO:0000259" key="1">
    <source>
        <dbReference type="Pfam" id="PF00535"/>
    </source>
</evidence>